<evidence type="ECO:0000256" key="1">
    <source>
        <dbReference type="SAM" id="Phobius"/>
    </source>
</evidence>
<keyword evidence="1" id="KW-1133">Transmembrane helix</keyword>
<dbReference type="PANTHER" id="PTHR42941">
    <property type="entry name" value="SLL1037 PROTEIN"/>
    <property type="match status" value="1"/>
</dbReference>
<proteinExistence type="predicted"/>
<keyword evidence="1" id="KW-0472">Membrane</keyword>
<evidence type="ECO:0000313" key="2">
    <source>
        <dbReference type="EMBL" id="KGT81126.1"/>
    </source>
</evidence>
<dbReference type="EMBL" id="JRPN01000003">
    <property type="protein sequence ID" value="KGT81126.1"/>
    <property type="molecule type" value="Genomic_DNA"/>
</dbReference>
<accession>A0A0A3Y6X3</accession>
<dbReference type="SUPFAM" id="SSF53850">
    <property type="entry name" value="Periplasmic binding protein-like II"/>
    <property type="match status" value="1"/>
</dbReference>
<sequence length="445" mass="47276">MTSIKLPLWLRFLLLVGVVVFAAGASLVAYRYYSRPVTLTVAVGSIDGEAAKAMSALASEFVSTNAPVRLKVIDSGTVLEAANAFSAGKVDLAVVRGDVGDLSHAQAVVVVSHMVVLIIAPPGSSIDSISNLKGRTVGVVSGAANAKVVDALTKEYDLTSAKVVFKNLALTDVRQAVQSKQVSALLVTIPLAEKYLSLVRGFFQLDHKKVPVLIPIESAAAIAETQRAFESFDVPKGTLRGSPPVPEDDLTTLRTSLYLVAQKKLGTDLVTSLTQAIMSARRNLLREQPIFAQITAPSTDQDAYLPLHPGAAAVYNSTTQSFMDEYGNWIYLTPMVLGGAATMLAAAWKFLGVGSRAAEGPLDSLYALARRIRKVDTEAELSDIEDEIDGILKAERAKSAAGDESAVDDATLNVAAHRLENLIHDRRTLIARGPAVASAAKATQR</sequence>
<protein>
    <submittedName>
        <fullName evidence="2">C4-dicarboxylate ABC transporter substrate-binding protein</fullName>
    </submittedName>
</protein>
<gene>
    <name evidence="2" type="ORF">MA20_04375</name>
</gene>
<reference evidence="2 3" key="1">
    <citation type="submission" date="2014-09" db="EMBL/GenBank/DDBJ databases">
        <title>Draft genome of Bradyrhizobium japonicum Is-34.</title>
        <authorList>
            <person name="Tsurumaru H."/>
            <person name="Yamakawa T."/>
            <person name="Hashimoto S."/>
            <person name="Okizaki K."/>
            <person name="Kanesaki Y."/>
            <person name="Yoshikawa H."/>
            <person name="Yajima S."/>
        </authorList>
    </citation>
    <scope>NUCLEOTIDE SEQUENCE [LARGE SCALE GENOMIC DNA]</scope>
    <source>
        <strain evidence="2 3">Is-34</strain>
    </source>
</reference>
<keyword evidence="1" id="KW-0812">Transmembrane</keyword>
<dbReference type="PANTHER" id="PTHR42941:SF1">
    <property type="entry name" value="SLL1037 PROTEIN"/>
    <property type="match status" value="1"/>
</dbReference>
<dbReference type="Proteomes" id="UP000030377">
    <property type="component" value="Unassembled WGS sequence"/>
</dbReference>
<feature type="transmembrane region" description="Helical" evidence="1">
    <location>
        <begin position="12"/>
        <end position="33"/>
    </location>
</feature>
<name>A0A0A3Y6X3_BRAJP</name>
<dbReference type="RefSeq" id="WP_041954233.1">
    <property type="nucleotide sequence ID" value="NZ_CP126005.1"/>
</dbReference>
<organism evidence="2 3">
    <name type="scientific">Bradyrhizobium japonicum</name>
    <dbReference type="NCBI Taxonomy" id="375"/>
    <lineage>
        <taxon>Bacteria</taxon>
        <taxon>Pseudomonadati</taxon>
        <taxon>Pseudomonadota</taxon>
        <taxon>Alphaproteobacteria</taxon>
        <taxon>Hyphomicrobiales</taxon>
        <taxon>Nitrobacteraceae</taxon>
        <taxon>Bradyrhizobium</taxon>
    </lineage>
</organism>
<dbReference type="Gene3D" id="3.40.190.10">
    <property type="entry name" value="Periplasmic binding protein-like II"/>
    <property type="match status" value="2"/>
</dbReference>
<comment type="caution">
    <text evidence="2">The sequence shown here is derived from an EMBL/GenBank/DDBJ whole genome shotgun (WGS) entry which is preliminary data.</text>
</comment>
<dbReference type="STRING" id="375.BKD09_RS09780"/>
<dbReference type="Pfam" id="PF16868">
    <property type="entry name" value="NMT1_3"/>
    <property type="match status" value="1"/>
</dbReference>
<dbReference type="AlphaFoldDB" id="A0A0A3Y6X3"/>
<dbReference type="InterPro" id="IPR011852">
    <property type="entry name" value="TRAP_TAXI"/>
</dbReference>
<evidence type="ECO:0000313" key="3">
    <source>
        <dbReference type="Proteomes" id="UP000030377"/>
    </source>
</evidence>